<comment type="caution">
    <text evidence="1">The sequence shown here is derived from an EMBL/GenBank/DDBJ whole genome shotgun (WGS) entry which is preliminary data.</text>
</comment>
<evidence type="ECO:0000313" key="1">
    <source>
        <dbReference type="EMBL" id="KAJ0213309.1"/>
    </source>
</evidence>
<organism evidence="1 2">
    <name type="scientific">Lactuca sativa</name>
    <name type="common">Garden lettuce</name>
    <dbReference type="NCBI Taxonomy" id="4236"/>
    <lineage>
        <taxon>Eukaryota</taxon>
        <taxon>Viridiplantae</taxon>
        <taxon>Streptophyta</taxon>
        <taxon>Embryophyta</taxon>
        <taxon>Tracheophyta</taxon>
        <taxon>Spermatophyta</taxon>
        <taxon>Magnoliopsida</taxon>
        <taxon>eudicotyledons</taxon>
        <taxon>Gunneridae</taxon>
        <taxon>Pentapetalae</taxon>
        <taxon>asterids</taxon>
        <taxon>campanulids</taxon>
        <taxon>Asterales</taxon>
        <taxon>Asteraceae</taxon>
        <taxon>Cichorioideae</taxon>
        <taxon>Cichorieae</taxon>
        <taxon>Lactucinae</taxon>
        <taxon>Lactuca</taxon>
    </lineage>
</organism>
<protein>
    <submittedName>
        <fullName evidence="1">Uncharacterized protein</fullName>
    </submittedName>
</protein>
<dbReference type="Proteomes" id="UP000235145">
    <property type="component" value="Unassembled WGS sequence"/>
</dbReference>
<dbReference type="EMBL" id="NBSK02000004">
    <property type="protein sequence ID" value="KAJ0213309.1"/>
    <property type="molecule type" value="Genomic_DNA"/>
</dbReference>
<name>A0A9R1XHX6_LACSA</name>
<evidence type="ECO:0000313" key="2">
    <source>
        <dbReference type="Proteomes" id="UP000235145"/>
    </source>
</evidence>
<dbReference type="PANTHER" id="PTHR35046:SF26">
    <property type="entry name" value="RNA-DIRECTED DNA POLYMERASE"/>
    <property type="match status" value="1"/>
</dbReference>
<sequence length="91" mass="10592">MVSRQPVPYILHWLDDGNKVKVTKQVRVGLTMGSYKDEILCDVIPMDAFHILLGRPWQFDKDVLHKWRSNEYKLKHNGNKIVLSPMSSTEV</sequence>
<keyword evidence="2" id="KW-1185">Reference proteome</keyword>
<dbReference type="PANTHER" id="PTHR35046">
    <property type="entry name" value="ZINC KNUCKLE (CCHC-TYPE) FAMILY PROTEIN"/>
    <property type="match status" value="1"/>
</dbReference>
<dbReference type="AlphaFoldDB" id="A0A9R1XHX6"/>
<gene>
    <name evidence="1" type="ORF">LSAT_V11C400209740</name>
</gene>
<proteinExistence type="predicted"/>
<accession>A0A9R1XHX6</accession>
<reference evidence="1 2" key="1">
    <citation type="journal article" date="2017" name="Nat. Commun.">
        <title>Genome assembly with in vitro proximity ligation data and whole-genome triplication in lettuce.</title>
        <authorList>
            <person name="Reyes-Chin-Wo S."/>
            <person name="Wang Z."/>
            <person name="Yang X."/>
            <person name="Kozik A."/>
            <person name="Arikit S."/>
            <person name="Song C."/>
            <person name="Xia L."/>
            <person name="Froenicke L."/>
            <person name="Lavelle D.O."/>
            <person name="Truco M.J."/>
            <person name="Xia R."/>
            <person name="Zhu S."/>
            <person name="Xu C."/>
            <person name="Xu H."/>
            <person name="Xu X."/>
            <person name="Cox K."/>
            <person name="Korf I."/>
            <person name="Meyers B.C."/>
            <person name="Michelmore R.W."/>
        </authorList>
    </citation>
    <scope>NUCLEOTIDE SEQUENCE [LARGE SCALE GENOMIC DNA]</scope>
    <source>
        <strain evidence="2">cv. Salinas</strain>
        <tissue evidence="1">Seedlings</tissue>
    </source>
</reference>